<dbReference type="Pfam" id="PF00622">
    <property type="entry name" value="SPRY"/>
    <property type="match status" value="1"/>
</dbReference>
<feature type="signal peptide" evidence="2">
    <location>
        <begin position="1"/>
        <end position="25"/>
    </location>
</feature>
<evidence type="ECO:0008006" key="7">
    <source>
        <dbReference type="Google" id="ProtNLM"/>
    </source>
</evidence>
<dbReference type="InterPro" id="IPR003961">
    <property type="entry name" value="FN3_dom"/>
</dbReference>
<evidence type="ECO:0000259" key="4">
    <source>
        <dbReference type="PROSITE" id="PS50853"/>
    </source>
</evidence>
<dbReference type="Gene3D" id="2.60.40.10">
    <property type="entry name" value="Immunoglobulins"/>
    <property type="match status" value="1"/>
</dbReference>
<dbReference type="InterPro" id="IPR036116">
    <property type="entry name" value="FN3_sf"/>
</dbReference>
<evidence type="ECO:0000259" key="3">
    <source>
        <dbReference type="PROSITE" id="PS50188"/>
    </source>
</evidence>
<dbReference type="Proteomes" id="UP001229409">
    <property type="component" value="Unassembled WGS sequence"/>
</dbReference>
<dbReference type="AlphaFoldDB" id="A0AAP4A067"/>
<dbReference type="InterPro" id="IPR013783">
    <property type="entry name" value="Ig-like_fold"/>
</dbReference>
<sequence length="373" mass="40540">MKRVISSLLLLGFITLICFSSSTYAATKNVVWEKSQSVSATVDSSGTKASVGKTKGKWYWEVTVTAQASTTTGIGIVGEGKQYNGPGAGALQNWMYYAANGNTFPGIVSSGKTYTLKDVIGVALNMDDDKISWYKNGVFVYTSTFKPSDLPGEIVTPSITGGSAGSFSFDTNFGATPFTHSIPEGFLPYQQPENSLTLNATGNEENIQLQWNEITGVTTYKIERALAPGGPYEEIASDISGTSYTDNKVEENTTYYYVVSANISMDQVVSNEANAIVKKSTPDPSDPTEPEQPSGDRAILIVTMDNGLDKEFDLSKKELNAFVAWYDAKDAGRGASFFAIDKHNNNKGPFSIRKDYVIFNKILTFEVSEYSTK</sequence>
<feature type="domain" description="B30.2/SPRY" evidence="3">
    <location>
        <begin position="1"/>
        <end position="178"/>
    </location>
</feature>
<evidence type="ECO:0000313" key="6">
    <source>
        <dbReference type="Proteomes" id="UP001229409"/>
    </source>
</evidence>
<dbReference type="Gene3D" id="2.60.120.920">
    <property type="match status" value="1"/>
</dbReference>
<reference evidence="5" key="1">
    <citation type="submission" date="2023-04" db="EMBL/GenBank/DDBJ databases">
        <title>Uncovering the Secrets of Slow-Growing Bacteria in Tropical Savanna Soil through Cultivation and Genomic Analysis.</title>
        <authorList>
            <person name="Goncalves O.S."/>
            <person name="Santana M.F."/>
        </authorList>
    </citation>
    <scope>NUCLEOTIDE SEQUENCE</scope>
    <source>
        <strain evidence="5">ANTI</strain>
    </source>
</reference>
<feature type="chain" id="PRO_5042885586" description="B30.2/SPRY domain-containing protein" evidence="2">
    <location>
        <begin position="26"/>
        <end position="373"/>
    </location>
</feature>
<name>A0AAP4A067_PAEPO</name>
<comment type="caution">
    <text evidence="5">The sequence shown here is derived from an EMBL/GenBank/DDBJ whole genome shotgun (WGS) entry which is preliminary data.</text>
</comment>
<evidence type="ECO:0000256" key="1">
    <source>
        <dbReference type="ARBA" id="ARBA00023054"/>
    </source>
</evidence>
<dbReference type="InterPro" id="IPR003877">
    <property type="entry name" value="SPRY_dom"/>
</dbReference>
<dbReference type="RefSeq" id="WP_028541177.1">
    <property type="nucleotide sequence ID" value="NZ_CP017968.3"/>
</dbReference>
<dbReference type="PROSITE" id="PS50188">
    <property type="entry name" value="B302_SPRY"/>
    <property type="match status" value="1"/>
</dbReference>
<accession>A0AAP4A067</accession>
<dbReference type="SUPFAM" id="SSF49899">
    <property type="entry name" value="Concanavalin A-like lectins/glucanases"/>
    <property type="match status" value="1"/>
</dbReference>
<dbReference type="CDD" id="cd12886">
    <property type="entry name" value="SPRY_like"/>
    <property type="match status" value="1"/>
</dbReference>
<protein>
    <recommendedName>
        <fullName evidence="7">B30.2/SPRY domain-containing protein</fullName>
    </recommendedName>
</protein>
<organism evidence="5 6">
    <name type="scientific">Paenibacillus polymyxa</name>
    <name type="common">Bacillus polymyxa</name>
    <dbReference type="NCBI Taxonomy" id="1406"/>
    <lineage>
        <taxon>Bacteria</taxon>
        <taxon>Bacillati</taxon>
        <taxon>Bacillota</taxon>
        <taxon>Bacilli</taxon>
        <taxon>Bacillales</taxon>
        <taxon>Paenibacillaceae</taxon>
        <taxon>Paenibacillus</taxon>
    </lineage>
</organism>
<dbReference type="InterPro" id="IPR013320">
    <property type="entry name" value="ConA-like_dom_sf"/>
</dbReference>
<keyword evidence="1" id="KW-0175">Coiled coil</keyword>
<dbReference type="PROSITE" id="PS50853">
    <property type="entry name" value="FN3"/>
    <property type="match status" value="1"/>
</dbReference>
<dbReference type="EMBL" id="JARVWT010000008">
    <property type="protein sequence ID" value="MDH2332876.1"/>
    <property type="molecule type" value="Genomic_DNA"/>
</dbReference>
<feature type="domain" description="Fibronectin type-III" evidence="4">
    <location>
        <begin position="192"/>
        <end position="284"/>
    </location>
</feature>
<keyword evidence="2" id="KW-0732">Signal</keyword>
<evidence type="ECO:0000313" key="5">
    <source>
        <dbReference type="EMBL" id="MDH2332876.1"/>
    </source>
</evidence>
<dbReference type="InterPro" id="IPR043136">
    <property type="entry name" value="B30.2/SPRY_sf"/>
</dbReference>
<dbReference type="InterPro" id="IPR001870">
    <property type="entry name" value="B30.2/SPRY"/>
</dbReference>
<proteinExistence type="predicted"/>
<dbReference type="SUPFAM" id="SSF49265">
    <property type="entry name" value="Fibronectin type III"/>
    <property type="match status" value="1"/>
</dbReference>
<evidence type="ECO:0000256" key="2">
    <source>
        <dbReference type="SAM" id="SignalP"/>
    </source>
</evidence>
<gene>
    <name evidence="5" type="ORF">QDS18_18655</name>
</gene>